<dbReference type="GO" id="GO:0050709">
    <property type="term" value="P:negative regulation of protein secretion"/>
    <property type="evidence" value="ECO:0007669"/>
    <property type="project" value="InterPro"/>
</dbReference>
<name>A0A1B7X9D5_9BACT</name>
<sequence length="382" mass="42629">MSISVNANVGQQHIDTSRAPESVRTSGTFMGRTVSAPKNMASLVADAMEELTAHVAETKSQKLNERSKTKRQESRLIDSVKKYQELIDKEEFAGEARKLSVFISQMMQKASGGAQSADDAYGQIQEYLGKSGRDVTEQYALLAEVLETAPPDSEQAKVVSYALQQMESRQGGAIAAGLHAASEAAEYAEIGDSQQLRDTYRSTVLDFENSRSVFDQLLQQYGAEKIDQALEFLFATLARDIDSVCPTMDKARMEVFSTDMNKVRDIASLYGLSGRLLERLESEHNVALPQTEAGNNVAQMMDRFLQMMEQKFPAPMDVHAIMDPLNIPDTTRKVLFLQDTLKETKMLPVKVFESLESRDKILQLVQQELDSAIEREDEELGY</sequence>
<evidence type="ECO:0000259" key="2">
    <source>
        <dbReference type="Pfam" id="PF07201"/>
    </source>
</evidence>
<feature type="region of interest" description="Disordered" evidence="1">
    <location>
        <begin position="1"/>
        <end position="30"/>
    </location>
</feature>
<reference evidence="4 5" key="1">
    <citation type="submission" date="2015-01" db="EMBL/GenBank/DDBJ databases">
        <title>Desulfovibrio sp. JC271 draft genome sequence.</title>
        <authorList>
            <person name="Shivani Y."/>
            <person name="Subhash Y."/>
            <person name="Sasikala C."/>
            <person name="Ramana C.V."/>
        </authorList>
    </citation>
    <scope>NUCLEOTIDE SEQUENCE [LARGE SCALE GENOMIC DNA]</scope>
    <source>
        <strain evidence="4 5">JC271</strain>
    </source>
</reference>
<evidence type="ECO:0000259" key="3">
    <source>
        <dbReference type="Pfam" id="PF09059"/>
    </source>
</evidence>
<dbReference type="PATRIC" id="fig|1560234.3.peg.2318"/>
<dbReference type="NCBIfam" id="TIGR02511">
    <property type="entry name" value="type_III_tyeA"/>
    <property type="match status" value="1"/>
</dbReference>
<dbReference type="Proteomes" id="UP000091979">
    <property type="component" value="Unassembled WGS sequence"/>
</dbReference>
<accession>A0A1B7X9D5</accession>
<dbReference type="EMBL" id="JXMS01000034">
    <property type="protein sequence ID" value="OBQ45957.1"/>
    <property type="molecule type" value="Genomic_DNA"/>
</dbReference>
<evidence type="ECO:0000256" key="1">
    <source>
        <dbReference type="SAM" id="MobiDB-lite"/>
    </source>
</evidence>
<evidence type="ECO:0000313" key="4">
    <source>
        <dbReference type="EMBL" id="OBQ45957.1"/>
    </source>
</evidence>
<dbReference type="NCBIfam" id="TIGR02568">
    <property type="entry name" value="LcrE"/>
    <property type="match status" value="1"/>
</dbReference>
<organism evidence="4 5">
    <name type="scientific">Halodesulfovibrio spirochaetisodalis</name>
    <dbReference type="NCBI Taxonomy" id="1560234"/>
    <lineage>
        <taxon>Bacteria</taxon>
        <taxon>Pseudomonadati</taxon>
        <taxon>Thermodesulfobacteriota</taxon>
        <taxon>Desulfovibrionia</taxon>
        <taxon>Desulfovibrionales</taxon>
        <taxon>Desulfovibrionaceae</taxon>
        <taxon>Halodesulfovibrio</taxon>
    </lineage>
</organism>
<dbReference type="InterPro" id="IPR015144">
    <property type="entry name" value="T3SS_TyeA"/>
</dbReference>
<proteinExistence type="predicted"/>
<dbReference type="GO" id="GO:0009986">
    <property type="term" value="C:cell surface"/>
    <property type="evidence" value="ECO:0007669"/>
    <property type="project" value="InterPro"/>
</dbReference>
<dbReference type="InterPro" id="IPR013401">
    <property type="entry name" value="T3SS_LcrE"/>
</dbReference>
<dbReference type="InterPro" id="IPR010812">
    <property type="entry name" value="HrpJ-like"/>
</dbReference>
<feature type="domain" description="Hypersensitivity response secretion-like HrpJ" evidence="2">
    <location>
        <begin position="56"/>
        <end position="221"/>
    </location>
</feature>
<evidence type="ECO:0008006" key="6">
    <source>
        <dbReference type="Google" id="ProtNLM"/>
    </source>
</evidence>
<feature type="compositionally biased region" description="Polar residues" evidence="1">
    <location>
        <begin position="1"/>
        <end position="14"/>
    </location>
</feature>
<dbReference type="Pfam" id="PF07201">
    <property type="entry name" value="HrpJ"/>
    <property type="match status" value="1"/>
</dbReference>
<dbReference type="Gene3D" id="1.10.150.630">
    <property type="match status" value="1"/>
</dbReference>
<dbReference type="GO" id="GO:0019867">
    <property type="term" value="C:outer membrane"/>
    <property type="evidence" value="ECO:0007669"/>
    <property type="project" value="InterPro"/>
</dbReference>
<dbReference type="SUPFAM" id="SSF140591">
    <property type="entry name" value="Type III secretion system domain"/>
    <property type="match status" value="2"/>
</dbReference>
<dbReference type="Gene3D" id="1.20.1280.80">
    <property type="match status" value="1"/>
</dbReference>
<dbReference type="GO" id="GO:0030254">
    <property type="term" value="P:protein secretion by the type III secretion system"/>
    <property type="evidence" value="ECO:0007669"/>
    <property type="project" value="InterPro"/>
</dbReference>
<evidence type="ECO:0000313" key="5">
    <source>
        <dbReference type="Proteomes" id="UP000091979"/>
    </source>
</evidence>
<protein>
    <recommendedName>
        <fullName evidence="6">YopN family type III secretion system gatekeeper subunit</fullName>
    </recommendedName>
</protein>
<dbReference type="Pfam" id="PF09059">
    <property type="entry name" value="TyeA"/>
    <property type="match status" value="1"/>
</dbReference>
<dbReference type="STRING" id="1560234.SP90_15175"/>
<gene>
    <name evidence="4" type="ORF">SP90_15175</name>
</gene>
<comment type="caution">
    <text evidence="4">The sequence shown here is derived from an EMBL/GenBank/DDBJ whole genome shotgun (WGS) entry which is preliminary data.</text>
</comment>
<dbReference type="InterPro" id="IPR013351">
    <property type="entry name" value="T3SS_TyeA-rel"/>
</dbReference>
<dbReference type="InterPro" id="IPR038347">
    <property type="entry name" value="TyeA_sf"/>
</dbReference>
<dbReference type="RefSeq" id="WP_066858230.1">
    <property type="nucleotide sequence ID" value="NZ_JXMS01000034.1"/>
</dbReference>
<dbReference type="AlphaFoldDB" id="A0A1B7X9D5"/>
<keyword evidence="5" id="KW-1185">Reference proteome</keyword>
<feature type="domain" description="Type III secretion system effector delivery regulator TyeA" evidence="3">
    <location>
        <begin position="299"/>
        <end position="378"/>
    </location>
</feature>